<dbReference type="STRING" id="69960.SAMN05421720_105252"/>
<evidence type="ECO:0000256" key="1">
    <source>
        <dbReference type="ARBA" id="ARBA00022723"/>
    </source>
</evidence>
<comment type="function">
    <text evidence="3">Inhibits all the catalytic activities of DNA gyrase by preventing its interaction with DNA. Acts by binding directly to the C-terminal domain of GyrB, which probably disrupts DNA binding by the gyrase.</text>
</comment>
<evidence type="ECO:0000256" key="2">
    <source>
        <dbReference type="ARBA" id="ARBA00022833"/>
    </source>
</evidence>
<dbReference type="AlphaFoldDB" id="A0A1G7C0N7"/>
<evidence type="ECO:0000256" key="3">
    <source>
        <dbReference type="HAMAP-Rule" id="MF_00649"/>
    </source>
</evidence>
<name>A0A1G7C0N7_9PROT</name>
<dbReference type="PANTHER" id="PTHR36150:SF1">
    <property type="entry name" value="DNA GYRASE INHIBITOR YACG"/>
    <property type="match status" value="1"/>
</dbReference>
<sequence>MTDPDETPRTETPVPARLSAARCPVCGKETAARYRPFCSRRCADVDLSRWFGGGYVVAGHEQVDPEEIADAIAAGEATDPERP</sequence>
<dbReference type="InterPro" id="IPR013088">
    <property type="entry name" value="Znf_NHR/GATA"/>
</dbReference>
<dbReference type="Gene3D" id="3.30.50.10">
    <property type="entry name" value="Erythroid Transcription Factor GATA-1, subunit A"/>
    <property type="match status" value="1"/>
</dbReference>
<feature type="binding site" evidence="3">
    <location>
        <position position="38"/>
    </location>
    <ligand>
        <name>Zn(2+)</name>
        <dbReference type="ChEBI" id="CHEBI:29105"/>
    </ligand>
</feature>
<protein>
    <recommendedName>
        <fullName evidence="3">DNA gyrase inhibitor YacG</fullName>
    </recommendedName>
</protein>
<dbReference type="RefSeq" id="WP_092785390.1">
    <property type="nucleotide sequence ID" value="NZ_FNAP01000005.1"/>
</dbReference>
<dbReference type="GO" id="GO:0008657">
    <property type="term" value="F:DNA topoisomerase type II (double strand cut, ATP-hydrolyzing) inhibitor activity"/>
    <property type="evidence" value="ECO:0007669"/>
    <property type="project" value="UniProtKB-UniRule"/>
</dbReference>
<dbReference type="SUPFAM" id="SSF57716">
    <property type="entry name" value="Glucocorticoid receptor-like (DNA-binding domain)"/>
    <property type="match status" value="1"/>
</dbReference>
<dbReference type="EMBL" id="FNAP01000005">
    <property type="protein sequence ID" value="SDE32918.1"/>
    <property type="molecule type" value="Genomic_DNA"/>
</dbReference>
<dbReference type="Proteomes" id="UP000199412">
    <property type="component" value="Unassembled WGS sequence"/>
</dbReference>
<dbReference type="OrthoDB" id="9809663at2"/>
<proteinExistence type="inferred from homology"/>
<evidence type="ECO:0000313" key="5">
    <source>
        <dbReference type="Proteomes" id="UP000199412"/>
    </source>
</evidence>
<evidence type="ECO:0000313" key="4">
    <source>
        <dbReference type="EMBL" id="SDE32918.1"/>
    </source>
</evidence>
<comment type="similarity">
    <text evidence="3">Belongs to the DNA gyrase inhibitor YacG family.</text>
</comment>
<feature type="binding site" evidence="3">
    <location>
        <position position="42"/>
    </location>
    <ligand>
        <name>Zn(2+)</name>
        <dbReference type="ChEBI" id="CHEBI:29105"/>
    </ligand>
</feature>
<keyword evidence="1 3" id="KW-0479">Metal-binding</keyword>
<feature type="binding site" evidence="3">
    <location>
        <position position="23"/>
    </location>
    <ligand>
        <name>Zn(2+)</name>
        <dbReference type="ChEBI" id="CHEBI:29105"/>
    </ligand>
</feature>
<comment type="cofactor">
    <cofactor evidence="3">
        <name>Zn(2+)</name>
        <dbReference type="ChEBI" id="CHEBI:29105"/>
    </cofactor>
    <text evidence="3">Binds 1 zinc ion.</text>
</comment>
<dbReference type="Pfam" id="PF03884">
    <property type="entry name" value="YacG"/>
    <property type="match status" value="1"/>
</dbReference>
<feature type="binding site" evidence="3">
    <location>
        <position position="26"/>
    </location>
    <ligand>
        <name>Zn(2+)</name>
        <dbReference type="ChEBI" id="CHEBI:29105"/>
    </ligand>
</feature>
<gene>
    <name evidence="3" type="primary">yacG</name>
    <name evidence="4" type="ORF">SAMN05421720_105252</name>
</gene>
<accession>A0A1G7C0N7</accession>
<comment type="subunit">
    <text evidence="3">Interacts with GyrB.</text>
</comment>
<dbReference type="PANTHER" id="PTHR36150">
    <property type="entry name" value="DNA GYRASE INHIBITOR YACG"/>
    <property type="match status" value="1"/>
</dbReference>
<dbReference type="InterPro" id="IPR005584">
    <property type="entry name" value="DNA_gyrase_inhibitor_YacG"/>
</dbReference>
<reference evidence="4 5" key="1">
    <citation type="submission" date="2016-10" db="EMBL/GenBank/DDBJ databases">
        <authorList>
            <person name="de Groot N.N."/>
        </authorList>
    </citation>
    <scope>NUCLEOTIDE SEQUENCE [LARGE SCALE GENOMIC DNA]</scope>
    <source>
        <strain evidence="4 5">ATCC 700224</strain>
    </source>
</reference>
<dbReference type="HAMAP" id="MF_00649">
    <property type="entry name" value="DNA_gyrase_inhibitor_YacG"/>
    <property type="match status" value="1"/>
</dbReference>
<keyword evidence="2 3" id="KW-0862">Zinc</keyword>
<organism evidence="4 5">
    <name type="scientific">Rhodospira trueperi</name>
    <dbReference type="NCBI Taxonomy" id="69960"/>
    <lineage>
        <taxon>Bacteria</taxon>
        <taxon>Pseudomonadati</taxon>
        <taxon>Pseudomonadota</taxon>
        <taxon>Alphaproteobacteria</taxon>
        <taxon>Rhodospirillales</taxon>
        <taxon>Rhodospirillaceae</taxon>
        <taxon>Rhodospira</taxon>
    </lineage>
</organism>
<dbReference type="GO" id="GO:0008270">
    <property type="term" value="F:zinc ion binding"/>
    <property type="evidence" value="ECO:0007669"/>
    <property type="project" value="UniProtKB-UniRule"/>
</dbReference>
<keyword evidence="5" id="KW-1185">Reference proteome</keyword>
<dbReference type="GO" id="GO:0006355">
    <property type="term" value="P:regulation of DNA-templated transcription"/>
    <property type="evidence" value="ECO:0007669"/>
    <property type="project" value="InterPro"/>
</dbReference>